<keyword evidence="2" id="KW-1185">Reference proteome</keyword>
<sequence>MAIEHCKIQLHSWFRNRSAKAQYYDGGDFSIKFNVGPSGATKLTEQLLRPKQTLTVIKSLIDKSFAEGDDSIKAEIQAKFEVQLDICNEDGEGLRVMPMPAAWNIHSIHGEEAYWRTHTEDQIVFQHYQW</sequence>
<dbReference type="RefSeq" id="XP_040761991.1">
    <property type="nucleotide sequence ID" value="XM_040907161.1"/>
</dbReference>
<dbReference type="EMBL" id="KV427637">
    <property type="protein sequence ID" value="KZT04251.1"/>
    <property type="molecule type" value="Genomic_DNA"/>
</dbReference>
<dbReference type="AlphaFoldDB" id="A0A165D6N1"/>
<dbReference type="InParanoid" id="A0A165D6N1"/>
<organism evidence="1 2">
    <name type="scientific">Laetiporus sulphureus 93-53</name>
    <dbReference type="NCBI Taxonomy" id="1314785"/>
    <lineage>
        <taxon>Eukaryota</taxon>
        <taxon>Fungi</taxon>
        <taxon>Dikarya</taxon>
        <taxon>Basidiomycota</taxon>
        <taxon>Agaricomycotina</taxon>
        <taxon>Agaricomycetes</taxon>
        <taxon>Polyporales</taxon>
        <taxon>Laetiporus</taxon>
    </lineage>
</organism>
<dbReference type="Proteomes" id="UP000076871">
    <property type="component" value="Unassembled WGS sequence"/>
</dbReference>
<name>A0A165D6N1_9APHY</name>
<gene>
    <name evidence="1" type="ORF">LAESUDRAFT_715597</name>
</gene>
<reference evidence="1 2" key="1">
    <citation type="journal article" date="2016" name="Mol. Biol. Evol.">
        <title>Comparative Genomics of Early-Diverging Mushroom-Forming Fungi Provides Insights into the Origins of Lignocellulose Decay Capabilities.</title>
        <authorList>
            <person name="Nagy L.G."/>
            <person name="Riley R."/>
            <person name="Tritt A."/>
            <person name="Adam C."/>
            <person name="Daum C."/>
            <person name="Floudas D."/>
            <person name="Sun H."/>
            <person name="Yadav J.S."/>
            <person name="Pangilinan J."/>
            <person name="Larsson K.H."/>
            <person name="Matsuura K."/>
            <person name="Barry K."/>
            <person name="Labutti K."/>
            <person name="Kuo R."/>
            <person name="Ohm R.A."/>
            <person name="Bhattacharya S.S."/>
            <person name="Shirouzu T."/>
            <person name="Yoshinaga Y."/>
            <person name="Martin F.M."/>
            <person name="Grigoriev I.V."/>
            <person name="Hibbett D.S."/>
        </authorList>
    </citation>
    <scope>NUCLEOTIDE SEQUENCE [LARGE SCALE GENOMIC DNA]</scope>
    <source>
        <strain evidence="1 2">93-53</strain>
    </source>
</reference>
<accession>A0A165D6N1</accession>
<evidence type="ECO:0000313" key="2">
    <source>
        <dbReference type="Proteomes" id="UP000076871"/>
    </source>
</evidence>
<dbReference type="GeneID" id="63824190"/>
<evidence type="ECO:0000313" key="1">
    <source>
        <dbReference type="EMBL" id="KZT04251.1"/>
    </source>
</evidence>
<proteinExistence type="predicted"/>
<protein>
    <submittedName>
        <fullName evidence="1">Uncharacterized protein</fullName>
    </submittedName>
</protein>